<dbReference type="NCBIfam" id="TIGR02683">
    <property type="entry name" value="upstrm_HI1419"/>
    <property type="match status" value="1"/>
</dbReference>
<protein>
    <submittedName>
        <fullName evidence="1">Addiction module protein</fullName>
    </submittedName>
</protein>
<dbReference type="PIRSF" id="PIRSF028744">
    <property type="entry name" value="Addict_mod_HI1419"/>
    <property type="match status" value="1"/>
</dbReference>
<proteinExistence type="predicted"/>
<dbReference type="AlphaFoldDB" id="A0A2H0UVG3"/>
<evidence type="ECO:0000313" key="1">
    <source>
        <dbReference type="EMBL" id="PIR90797.1"/>
    </source>
</evidence>
<dbReference type="Pfam" id="PF05973">
    <property type="entry name" value="Gp49"/>
    <property type="match status" value="1"/>
</dbReference>
<gene>
    <name evidence="1" type="ORF">COU05_00015</name>
</gene>
<dbReference type="InterPro" id="IPR014056">
    <property type="entry name" value="TypeIITA-like_toxin_pred"/>
</dbReference>
<dbReference type="InterPro" id="IPR009241">
    <property type="entry name" value="HigB-like"/>
</dbReference>
<dbReference type="PANTHER" id="PTHR41791">
    <property type="entry name" value="SSL7039 PROTEIN"/>
    <property type="match status" value="1"/>
</dbReference>
<evidence type="ECO:0000313" key="2">
    <source>
        <dbReference type="Proteomes" id="UP000230132"/>
    </source>
</evidence>
<dbReference type="Proteomes" id="UP000230132">
    <property type="component" value="Unassembled WGS sequence"/>
</dbReference>
<sequence>MQVKPKQILTFKDSNGREPFEEWLDSLGDQKTQAIILNRISRVSLGNFGDCRELSTGMYELRIHYSSGFRVYLGIAQKDIIVLLSAGAKRSQKKDIVRAKEYWQDFKAKNLK</sequence>
<name>A0A2H0UVG3_9BACT</name>
<dbReference type="EMBL" id="PFAX01000001">
    <property type="protein sequence ID" value="PIR90797.1"/>
    <property type="molecule type" value="Genomic_DNA"/>
</dbReference>
<accession>A0A2H0UVG3</accession>
<reference evidence="2" key="1">
    <citation type="submission" date="2017-09" db="EMBL/GenBank/DDBJ databases">
        <title>Depth-based differentiation of microbial function through sediment-hosted aquifers and enrichment of novel symbionts in the deep terrestrial subsurface.</title>
        <authorList>
            <person name="Probst A.J."/>
            <person name="Ladd B."/>
            <person name="Jarett J.K."/>
            <person name="Geller-Mcgrath D.E."/>
            <person name="Sieber C.M.K."/>
            <person name="Emerson J.B."/>
            <person name="Anantharaman K."/>
            <person name="Thomas B.C."/>
            <person name="Malmstrom R."/>
            <person name="Stieglmeier M."/>
            <person name="Klingl A."/>
            <person name="Woyke T."/>
            <person name="Ryan C.M."/>
            <person name="Banfield J.F."/>
        </authorList>
    </citation>
    <scope>NUCLEOTIDE SEQUENCE [LARGE SCALE GENOMIC DNA]</scope>
</reference>
<dbReference type="PANTHER" id="PTHR41791:SF1">
    <property type="entry name" value="SSL7039 PROTEIN"/>
    <property type="match status" value="1"/>
</dbReference>
<comment type="caution">
    <text evidence="1">The sequence shown here is derived from an EMBL/GenBank/DDBJ whole genome shotgun (WGS) entry which is preliminary data.</text>
</comment>
<organism evidence="1 2">
    <name type="scientific">bacterium (Candidatus Gribaldobacteria) CG10_big_fil_rev_8_21_14_0_10_37_21</name>
    <dbReference type="NCBI Taxonomy" id="2014275"/>
    <lineage>
        <taxon>Bacteria</taxon>
        <taxon>Candidatus Gribaldobacteria</taxon>
    </lineage>
</organism>